<proteinExistence type="predicted"/>
<reference evidence="3 4" key="2">
    <citation type="submission" date="2024-07" db="EMBL/GenBank/DDBJ databases">
        <authorList>
            <person name="Akdeniz Z."/>
        </authorList>
    </citation>
    <scope>NUCLEOTIDE SEQUENCE [LARGE SCALE GENOMIC DNA]</scope>
</reference>
<comment type="caution">
    <text evidence="2">The sequence shown here is derived from an EMBL/GenBank/DDBJ whole genome shotgun (WGS) entry which is preliminary data.</text>
</comment>
<dbReference type="AlphaFoldDB" id="A0AA86NLD3"/>
<evidence type="ECO:0000313" key="3">
    <source>
        <dbReference type="EMBL" id="CAL6073872.1"/>
    </source>
</evidence>
<protein>
    <submittedName>
        <fullName evidence="3">Hypothetical_protein</fullName>
    </submittedName>
</protein>
<dbReference type="Proteomes" id="UP001642409">
    <property type="component" value="Unassembled WGS sequence"/>
</dbReference>
<evidence type="ECO:0000256" key="1">
    <source>
        <dbReference type="SAM" id="MobiDB-lite"/>
    </source>
</evidence>
<evidence type="ECO:0000313" key="2">
    <source>
        <dbReference type="EMBL" id="CAI9922009.1"/>
    </source>
</evidence>
<reference evidence="2" key="1">
    <citation type="submission" date="2023-06" db="EMBL/GenBank/DDBJ databases">
        <authorList>
            <person name="Kurt Z."/>
        </authorList>
    </citation>
    <scope>NUCLEOTIDE SEQUENCE</scope>
</reference>
<gene>
    <name evidence="3" type="ORF">HINF_LOCUS56311</name>
    <name evidence="2" type="ORF">HINF_LOCUS9654</name>
</gene>
<evidence type="ECO:0000313" key="4">
    <source>
        <dbReference type="Proteomes" id="UP001642409"/>
    </source>
</evidence>
<organism evidence="2">
    <name type="scientific">Hexamita inflata</name>
    <dbReference type="NCBI Taxonomy" id="28002"/>
    <lineage>
        <taxon>Eukaryota</taxon>
        <taxon>Metamonada</taxon>
        <taxon>Diplomonadida</taxon>
        <taxon>Hexamitidae</taxon>
        <taxon>Hexamitinae</taxon>
        <taxon>Hexamita</taxon>
    </lineage>
</organism>
<dbReference type="EMBL" id="CATOUU010000241">
    <property type="protein sequence ID" value="CAI9922009.1"/>
    <property type="molecule type" value="Genomic_DNA"/>
</dbReference>
<dbReference type="EMBL" id="CAXDID020000303">
    <property type="protein sequence ID" value="CAL6073872.1"/>
    <property type="molecule type" value="Genomic_DNA"/>
</dbReference>
<keyword evidence="4" id="KW-1185">Reference proteome</keyword>
<sequence length="252" mass="29073">MAIEFQHKFTNIIKSTLIVNQMKLSKKLGRNIRRGGDSNQEEHLKLPFYITSNQISPSWAKELAIFKNKLCRAFNRSSTSIYVLLIHEKHGSQFMDDSSIYIRLYVGQVVLSQFRKLTLQSQQAMEYKLTKYQNTQCLRESKGATELQTPCDKSANEGKRKYNGFGKDPTKQSEMVPEQHSNETSASLHSSIQLNLNEILLSLTLTLQEEIQMELRMLDKTTATQNLRPTTKRTNCLLKQRLQKISNRIDNV</sequence>
<feature type="region of interest" description="Disordered" evidence="1">
    <location>
        <begin position="148"/>
        <end position="183"/>
    </location>
</feature>
<accession>A0AA86NLD3</accession>
<name>A0AA86NLD3_9EUKA</name>